<evidence type="ECO:0000259" key="2">
    <source>
        <dbReference type="Pfam" id="PF22725"/>
    </source>
</evidence>
<protein>
    <submittedName>
        <fullName evidence="3">Predicted dehydrogenase</fullName>
    </submittedName>
</protein>
<feature type="domain" description="GFO/IDH/MocA-like oxidoreductase" evidence="2">
    <location>
        <begin position="143"/>
        <end position="262"/>
    </location>
</feature>
<evidence type="ECO:0000259" key="1">
    <source>
        <dbReference type="Pfam" id="PF01408"/>
    </source>
</evidence>
<name>A0A1M5D0R3_9CLOT</name>
<dbReference type="SUPFAM" id="SSF55347">
    <property type="entry name" value="Glyceraldehyde-3-phosphate dehydrogenase-like, C-terminal domain"/>
    <property type="match status" value="1"/>
</dbReference>
<dbReference type="Proteomes" id="UP000184245">
    <property type="component" value="Unassembled WGS sequence"/>
</dbReference>
<dbReference type="Pfam" id="PF22725">
    <property type="entry name" value="GFO_IDH_MocA_C3"/>
    <property type="match status" value="1"/>
</dbReference>
<dbReference type="Gene3D" id="3.40.50.720">
    <property type="entry name" value="NAD(P)-binding Rossmann-like Domain"/>
    <property type="match status" value="1"/>
</dbReference>
<keyword evidence="4" id="KW-1185">Reference proteome</keyword>
<dbReference type="Pfam" id="PF01408">
    <property type="entry name" value="GFO_IDH_MocA"/>
    <property type="match status" value="1"/>
</dbReference>
<evidence type="ECO:0000313" key="3">
    <source>
        <dbReference type="EMBL" id="SHF60480.1"/>
    </source>
</evidence>
<dbReference type="InterPro" id="IPR055170">
    <property type="entry name" value="GFO_IDH_MocA-like_dom"/>
</dbReference>
<dbReference type="PANTHER" id="PTHR43377:SF1">
    <property type="entry name" value="BILIVERDIN REDUCTASE A"/>
    <property type="match status" value="1"/>
</dbReference>
<dbReference type="STRING" id="1122155.SAMN02745158_04365"/>
<dbReference type="PANTHER" id="PTHR43377">
    <property type="entry name" value="BILIVERDIN REDUCTASE A"/>
    <property type="match status" value="1"/>
</dbReference>
<organism evidence="3 4">
    <name type="scientific">Lactonifactor longoviformis DSM 17459</name>
    <dbReference type="NCBI Taxonomy" id="1122155"/>
    <lineage>
        <taxon>Bacteria</taxon>
        <taxon>Bacillati</taxon>
        <taxon>Bacillota</taxon>
        <taxon>Clostridia</taxon>
        <taxon>Eubacteriales</taxon>
        <taxon>Clostridiaceae</taxon>
        <taxon>Lactonifactor</taxon>
    </lineage>
</organism>
<proteinExistence type="predicted"/>
<gene>
    <name evidence="3" type="ORF">SAMN02745158_04365</name>
</gene>
<dbReference type="AlphaFoldDB" id="A0A1M5D0R3"/>
<dbReference type="EMBL" id="FQVI01000051">
    <property type="protein sequence ID" value="SHF60480.1"/>
    <property type="molecule type" value="Genomic_DNA"/>
</dbReference>
<feature type="domain" description="Gfo/Idh/MocA-like oxidoreductase N-terminal" evidence="1">
    <location>
        <begin position="14"/>
        <end position="132"/>
    </location>
</feature>
<accession>A0A1M5D0R3</accession>
<evidence type="ECO:0000313" key="4">
    <source>
        <dbReference type="Proteomes" id="UP000184245"/>
    </source>
</evidence>
<dbReference type="InterPro" id="IPR036291">
    <property type="entry name" value="NAD(P)-bd_dom_sf"/>
</dbReference>
<dbReference type="InterPro" id="IPR000683">
    <property type="entry name" value="Gfo/Idh/MocA-like_OxRdtase_N"/>
</dbReference>
<sequence length="367" mass="41245">MQKEVSKIMKKKLKVIQIGTGSWGFSWVEKALQSPWVELAGLVDMKQEMLDYAVNTYHLDPSICFLTLKEAVKHVEADAAFVVVPPAFHKEVAIEALECGLHCLVEKPLAEEMEDALKMVLAAEKAGKKLMISQNYRFKRAPQTVKQLVEKGFVGEIGSVFINFQKAPHFTGFRTEMFEPLIQDMSIHHFDQIRGILGLNPVRIKAHSWNTSWSWFKGNPAASVIFEMENGAVVSYNGSWVSQGWETTWDGDWRIQGSEGEIHWHNNQVILHPSDLFVSVFQDGAVEKNGDLVFDLAAMEEEERMASIAEFAAAIAENREPETNGRDNLYSLAMVLGAKYAAKTGACVEVAELLDPRHFSKYAHIDD</sequence>
<reference evidence="3 4" key="1">
    <citation type="submission" date="2016-11" db="EMBL/GenBank/DDBJ databases">
        <authorList>
            <person name="Jaros S."/>
            <person name="Januszkiewicz K."/>
            <person name="Wedrychowicz H."/>
        </authorList>
    </citation>
    <scope>NUCLEOTIDE SEQUENCE [LARGE SCALE GENOMIC DNA]</scope>
    <source>
        <strain evidence="3 4">DSM 17459</strain>
    </source>
</reference>
<dbReference type="SUPFAM" id="SSF51735">
    <property type="entry name" value="NAD(P)-binding Rossmann-fold domains"/>
    <property type="match status" value="1"/>
</dbReference>
<dbReference type="Gene3D" id="3.30.360.10">
    <property type="entry name" value="Dihydrodipicolinate Reductase, domain 2"/>
    <property type="match status" value="1"/>
</dbReference>
<dbReference type="InterPro" id="IPR051450">
    <property type="entry name" value="Gfo/Idh/MocA_Oxidoreductases"/>
</dbReference>
<dbReference type="GO" id="GO:0000166">
    <property type="term" value="F:nucleotide binding"/>
    <property type="evidence" value="ECO:0007669"/>
    <property type="project" value="InterPro"/>
</dbReference>